<protein>
    <recommendedName>
        <fullName evidence="3">CYTH domain-containing protein</fullName>
    </recommendedName>
</protein>
<sequence length="208" mass="24485">MVKVEVEHRGHLTEKKYNELNNFLKINGKFLGKKNRFSVIYSPFRGKETFELSKSSPIDLKVRITNKKAELVLKYGKWSGNDARKEFLFPIDSKKFEEMIEFLLILGFYYGVLQATKTYLYLYKRIEFSLVKVPGWGYYFEAEIATTPGGTKEANIKIANECKKLGISVIDDKDFCKLLKSLNDRPGFRFNFRKQKFSDIKKRFIEYF</sequence>
<dbReference type="InterPro" id="IPR033469">
    <property type="entry name" value="CYTH-like_dom_sf"/>
</dbReference>
<dbReference type="EMBL" id="PCRP01000057">
    <property type="protein sequence ID" value="PIP23418.1"/>
    <property type="molecule type" value="Genomic_DNA"/>
</dbReference>
<dbReference type="PROSITE" id="PS50096">
    <property type="entry name" value="IQ"/>
    <property type="match status" value="1"/>
</dbReference>
<dbReference type="AlphaFoldDB" id="A0A2G9YW11"/>
<name>A0A2G9YW11_9BACT</name>
<organism evidence="1 2">
    <name type="scientific">Candidatus Nealsonbacteria bacterium CG23_combo_of_CG06-09_8_20_14_all_38_19</name>
    <dbReference type="NCBI Taxonomy" id="1974721"/>
    <lineage>
        <taxon>Bacteria</taxon>
        <taxon>Candidatus Nealsoniibacteriota</taxon>
    </lineage>
</organism>
<comment type="caution">
    <text evidence="1">The sequence shown here is derived from an EMBL/GenBank/DDBJ whole genome shotgun (WGS) entry which is preliminary data.</text>
</comment>
<evidence type="ECO:0000313" key="2">
    <source>
        <dbReference type="Proteomes" id="UP000230273"/>
    </source>
</evidence>
<dbReference type="Gene3D" id="2.40.320.10">
    <property type="entry name" value="Hypothetical Protein Pfu-838710-001"/>
    <property type="match status" value="1"/>
</dbReference>
<gene>
    <name evidence="1" type="ORF">COX36_03540</name>
</gene>
<reference evidence="1 2" key="1">
    <citation type="submission" date="2017-09" db="EMBL/GenBank/DDBJ databases">
        <title>Depth-based differentiation of microbial function through sediment-hosted aquifers and enrichment of novel symbionts in the deep terrestrial subsurface.</title>
        <authorList>
            <person name="Probst A.J."/>
            <person name="Ladd B."/>
            <person name="Jarett J.K."/>
            <person name="Geller-Mcgrath D.E."/>
            <person name="Sieber C.M."/>
            <person name="Emerson J.B."/>
            <person name="Anantharaman K."/>
            <person name="Thomas B.C."/>
            <person name="Malmstrom R."/>
            <person name="Stieglmeier M."/>
            <person name="Klingl A."/>
            <person name="Woyke T."/>
            <person name="Ryan C.M."/>
            <person name="Banfield J.F."/>
        </authorList>
    </citation>
    <scope>NUCLEOTIDE SEQUENCE [LARGE SCALE GENOMIC DNA]</scope>
    <source>
        <strain evidence="1">CG23_combo_of_CG06-09_8_20_14_all_38_19</strain>
    </source>
</reference>
<evidence type="ECO:0000313" key="1">
    <source>
        <dbReference type="EMBL" id="PIP23418.1"/>
    </source>
</evidence>
<evidence type="ECO:0008006" key="3">
    <source>
        <dbReference type="Google" id="ProtNLM"/>
    </source>
</evidence>
<proteinExistence type="predicted"/>
<dbReference type="SUPFAM" id="SSF55154">
    <property type="entry name" value="CYTH-like phosphatases"/>
    <property type="match status" value="1"/>
</dbReference>
<accession>A0A2G9YW11</accession>
<dbReference type="Proteomes" id="UP000230273">
    <property type="component" value="Unassembled WGS sequence"/>
</dbReference>